<dbReference type="VEuPathDB" id="TriTrypDB:TRSC58_07545"/>
<proteinExistence type="predicted"/>
<evidence type="ECO:0000313" key="1">
    <source>
        <dbReference type="EMBL" id="ESL04904.1"/>
    </source>
</evidence>
<reference evidence="1 2" key="1">
    <citation type="submission" date="2013-07" db="EMBL/GenBank/DDBJ databases">
        <authorList>
            <person name="Stoco P.H."/>
            <person name="Wagner G."/>
            <person name="Gerber A."/>
            <person name="Zaha A."/>
            <person name="Thompson C."/>
            <person name="Bartholomeu D.C."/>
            <person name="Luckemeyer D.D."/>
            <person name="Bahia D."/>
            <person name="Loreto E."/>
            <person name="Prestes E.B."/>
            <person name="Lima F.M."/>
            <person name="Rodrigues-Luiz G."/>
            <person name="Vallejo G.A."/>
            <person name="Filho J.F."/>
            <person name="Monteiro K.M."/>
            <person name="Tyler K.M."/>
            <person name="de Almeida L.G."/>
            <person name="Ortiz M.F."/>
            <person name="Siervo M.A."/>
            <person name="de Moraes M.H."/>
            <person name="Cunha O.L."/>
            <person name="Mendonca-Neto R."/>
            <person name="Silva R."/>
            <person name="Teixeira S.M."/>
            <person name="Murta S.M."/>
            <person name="Sincero T.C."/>
            <person name="Mendes T.A."/>
            <person name="Urmenyi T.P."/>
            <person name="Silva V.G."/>
            <person name="da Rocha W.D."/>
            <person name="Andersson B."/>
            <person name="Romanha A.J."/>
            <person name="Steindel M."/>
            <person name="de Vasconcelos A.T."/>
            <person name="Grisard E.C."/>
        </authorList>
    </citation>
    <scope>NUCLEOTIDE SEQUENCE [LARGE SCALE GENOMIC DNA]</scope>
    <source>
        <strain evidence="1 2">SC58</strain>
    </source>
</reference>
<dbReference type="EMBL" id="AUPL01008053">
    <property type="protein sequence ID" value="ESL04904.1"/>
    <property type="molecule type" value="Genomic_DNA"/>
</dbReference>
<sequence>MDHISSVVLARMYVCMPLLHHSLTVCMWLCGRGPDPPHPSPHNHDFLPGSTALWPIPPRPFFPPFLLLSSSSPLP</sequence>
<gene>
    <name evidence="1" type="ORF">TRSC58_07545</name>
</gene>
<evidence type="ECO:0000313" key="2">
    <source>
        <dbReference type="Proteomes" id="UP000031737"/>
    </source>
</evidence>
<name>A0A061IRV5_TRYRA</name>
<comment type="caution">
    <text evidence="1">The sequence shown here is derived from an EMBL/GenBank/DDBJ whole genome shotgun (WGS) entry which is preliminary data.</text>
</comment>
<organism evidence="1 2">
    <name type="scientific">Trypanosoma rangeli SC58</name>
    <dbReference type="NCBI Taxonomy" id="429131"/>
    <lineage>
        <taxon>Eukaryota</taxon>
        <taxon>Discoba</taxon>
        <taxon>Euglenozoa</taxon>
        <taxon>Kinetoplastea</taxon>
        <taxon>Metakinetoplastina</taxon>
        <taxon>Trypanosomatida</taxon>
        <taxon>Trypanosomatidae</taxon>
        <taxon>Trypanosoma</taxon>
        <taxon>Herpetosoma</taxon>
    </lineage>
</organism>
<protein>
    <submittedName>
        <fullName evidence="1">Uncharacterized protein</fullName>
    </submittedName>
</protein>
<dbReference type="AlphaFoldDB" id="A0A061IRV5"/>
<keyword evidence="2" id="KW-1185">Reference proteome</keyword>
<accession>A0A061IRV5</accession>
<dbReference type="Proteomes" id="UP000031737">
    <property type="component" value="Unassembled WGS sequence"/>
</dbReference>